<dbReference type="InterPro" id="IPR037171">
    <property type="entry name" value="NagB/RpiA_transferase-like"/>
</dbReference>
<keyword evidence="4" id="KW-0460">Magnesium</keyword>
<dbReference type="GO" id="GO:0005524">
    <property type="term" value="F:ATP binding"/>
    <property type="evidence" value="ECO:0007669"/>
    <property type="project" value="UniProtKB-KW"/>
</dbReference>
<proteinExistence type="inferred from homology"/>
<dbReference type="InterPro" id="IPR002698">
    <property type="entry name" value="FTHF_cligase"/>
</dbReference>
<evidence type="ECO:0000313" key="5">
    <source>
        <dbReference type="EMBL" id="EAU63380.1"/>
    </source>
</evidence>
<dbReference type="NCBIfam" id="TIGR02727">
    <property type="entry name" value="MTHFS_bact"/>
    <property type="match status" value="1"/>
</dbReference>
<reference evidence="5 6" key="1">
    <citation type="submission" date="2006-04" db="EMBL/GenBank/DDBJ databases">
        <authorList>
            <person name="Nierman W.C."/>
        </authorList>
    </citation>
    <scope>NUCLEOTIDE SEQUENCE [LARGE SCALE GENOMIC DNA]</scope>
    <source>
        <strain evidence="5 6">DW4/3-1</strain>
    </source>
</reference>
<evidence type="ECO:0000256" key="3">
    <source>
        <dbReference type="ARBA" id="ARBA00022840"/>
    </source>
</evidence>
<dbReference type="Gene3D" id="3.40.50.10420">
    <property type="entry name" value="NagB/RpiA/CoA transferase-like"/>
    <property type="match status" value="1"/>
</dbReference>
<gene>
    <name evidence="5" type="ORF">STIAU_7182</name>
</gene>
<dbReference type="Pfam" id="PF01812">
    <property type="entry name" value="5-FTHF_cyc-lig"/>
    <property type="match status" value="1"/>
</dbReference>
<dbReference type="SUPFAM" id="SSF100950">
    <property type="entry name" value="NagB/RpiA/CoA transferase-like"/>
    <property type="match status" value="1"/>
</dbReference>
<keyword evidence="3 4" id="KW-0067">ATP-binding</keyword>
<keyword evidence="5" id="KW-0436">Ligase</keyword>
<sequence length="245" mass="27144">MREAYGAMTSVPTWLLEGSMDAGHTAMRRGTFSVERQAVSETVAAEEAAKKQSLRDELTARRKAMTPDLIDGRGLKVQSRFLASPYYQKARTVALYAPIRGEVPTRDILIAALQDEKIVCYPLSHVHGRILSFRAIKSEAELEPGRLGVREPTNSSDLVPVDQIDLFVVPGLGFTRDGKRLGRGGGYYDATLRAASARSRRVGLGFNDQVVPWLPVNGDDVDMDLIVTESESLRGLYRDWDFLDT</sequence>
<dbReference type="GO" id="GO:0046872">
    <property type="term" value="F:metal ion binding"/>
    <property type="evidence" value="ECO:0007669"/>
    <property type="project" value="UniProtKB-KW"/>
</dbReference>
<keyword evidence="2 4" id="KW-0547">Nucleotide-binding</keyword>
<protein>
    <recommendedName>
        <fullName evidence="4">5-formyltetrahydrofolate cyclo-ligase</fullName>
        <ecNumber evidence="4">6.3.3.2</ecNumber>
    </recommendedName>
</protein>
<name>Q08SB2_STIAD</name>
<accession>Q08SB2</accession>
<evidence type="ECO:0000256" key="2">
    <source>
        <dbReference type="ARBA" id="ARBA00022741"/>
    </source>
</evidence>
<comment type="caution">
    <text evidence="5">The sequence shown here is derived from an EMBL/GenBank/DDBJ whole genome shotgun (WGS) entry which is preliminary data.</text>
</comment>
<dbReference type="InterPro" id="IPR024185">
    <property type="entry name" value="FTHF_cligase-like_sf"/>
</dbReference>
<dbReference type="PANTHER" id="PTHR23407:SF1">
    <property type="entry name" value="5-FORMYLTETRAHYDROFOLATE CYCLO-LIGASE"/>
    <property type="match status" value="1"/>
</dbReference>
<dbReference type="AlphaFoldDB" id="Q08SB2"/>
<comment type="cofactor">
    <cofactor evidence="4">
        <name>Mg(2+)</name>
        <dbReference type="ChEBI" id="CHEBI:18420"/>
    </cofactor>
</comment>
<dbReference type="PATRIC" id="fig|378806.16.peg.2259"/>
<dbReference type="GO" id="GO:0030272">
    <property type="term" value="F:5-formyltetrahydrofolate cyclo-ligase activity"/>
    <property type="evidence" value="ECO:0007669"/>
    <property type="project" value="UniProtKB-EC"/>
</dbReference>
<dbReference type="GO" id="GO:0009396">
    <property type="term" value="P:folic acid-containing compound biosynthetic process"/>
    <property type="evidence" value="ECO:0007669"/>
    <property type="project" value="TreeGrafter"/>
</dbReference>
<comment type="similarity">
    <text evidence="1 4">Belongs to the 5-formyltetrahydrofolate cyclo-ligase family.</text>
</comment>
<keyword evidence="4" id="KW-0479">Metal-binding</keyword>
<comment type="catalytic activity">
    <reaction evidence="4">
        <text>(6S)-5-formyl-5,6,7,8-tetrahydrofolate + ATP = (6R)-5,10-methenyltetrahydrofolate + ADP + phosphate</text>
        <dbReference type="Rhea" id="RHEA:10488"/>
        <dbReference type="ChEBI" id="CHEBI:30616"/>
        <dbReference type="ChEBI" id="CHEBI:43474"/>
        <dbReference type="ChEBI" id="CHEBI:57455"/>
        <dbReference type="ChEBI" id="CHEBI:57457"/>
        <dbReference type="ChEBI" id="CHEBI:456216"/>
        <dbReference type="EC" id="6.3.3.2"/>
    </reaction>
</comment>
<dbReference type="PANTHER" id="PTHR23407">
    <property type="entry name" value="ATPASE INHIBITOR/5-FORMYLTETRAHYDROFOLATE CYCLO-LIGASE"/>
    <property type="match status" value="1"/>
</dbReference>
<dbReference type="Proteomes" id="UP000032702">
    <property type="component" value="Unassembled WGS sequence"/>
</dbReference>
<evidence type="ECO:0000313" key="6">
    <source>
        <dbReference type="Proteomes" id="UP000032702"/>
    </source>
</evidence>
<evidence type="ECO:0000256" key="1">
    <source>
        <dbReference type="ARBA" id="ARBA00010638"/>
    </source>
</evidence>
<organism evidence="5 6">
    <name type="scientific">Stigmatella aurantiaca (strain DW4/3-1)</name>
    <dbReference type="NCBI Taxonomy" id="378806"/>
    <lineage>
        <taxon>Bacteria</taxon>
        <taxon>Pseudomonadati</taxon>
        <taxon>Myxococcota</taxon>
        <taxon>Myxococcia</taxon>
        <taxon>Myxococcales</taxon>
        <taxon>Cystobacterineae</taxon>
        <taxon>Archangiaceae</taxon>
        <taxon>Stigmatella</taxon>
    </lineage>
</organism>
<dbReference type="EC" id="6.3.3.2" evidence="4"/>
<evidence type="ECO:0000256" key="4">
    <source>
        <dbReference type="RuleBase" id="RU361279"/>
    </source>
</evidence>
<dbReference type="GO" id="GO:0035999">
    <property type="term" value="P:tetrahydrofolate interconversion"/>
    <property type="evidence" value="ECO:0007669"/>
    <property type="project" value="TreeGrafter"/>
</dbReference>
<dbReference type="EMBL" id="AAMD01000166">
    <property type="protein sequence ID" value="EAU63380.1"/>
    <property type="molecule type" value="Genomic_DNA"/>
</dbReference>